<feature type="signal peptide" evidence="1">
    <location>
        <begin position="1"/>
        <end position="21"/>
    </location>
</feature>
<organism evidence="3 4">
    <name type="scientific">Luteimonas vadosa</name>
    <dbReference type="NCBI Taxonomy" id="1165507"/>
    <lineage>
        <taxon>Bacteria</taxon>
        <taxon>Pseudomonadati</taxon>
        <taxon>Pseudomonadota</taxon>
        <taxon>Gammaproteobacteria</taxon>
        <taxon>Lysobacterales</taxon>
        <taxon>Lysobacteraceae</taxon>
        <taxon>Luteimonas</taxon>
    </lineage>
</organism>
<sequence length="155" mass="16256">MKPIRYFASLAAGLASACAFAATPEAPTEGAAPLAWRVDDPRLSWGPCPEFFVEGCQISVLQGDPAAANADVFFRVPGGSRIVRHWHTSAEHMVLVAGEMTVTYDGHPTATLTPGTYAYGPARLPHSAECVGEAACVLAIAFEQPVDAHEGGHAP</sequence>
<dbReference type="RefSeq" id="WP_345294950.1">
    <property type="nucleotide sequence ID" value="NZ_BAABJY010000002.1"/>
</dbReference>
<dbReference type="InterPro" id="IPR014710">
    <property type="entry name" value="RmlC-like_jellyroll"/>
</dbReference>
<evidence type="ECO:0000313" key="4">
    <source>
        <dbReference type="Proteomes" id="UP001501323"/>
    </source>
</evidence>
<reference evidence="4" key="1">
    <citation type="journal article" date="2019" name="Int. J. Syst. Evol. Microbiol.">
        <title>The Global Catalogue of Microorganisms (GCM) 10K type strain sequencing project: providing services to taxonomists for standard genome sequencing and annotation.</title>
        <authorList>
            <consortium name="The Broad Institute Genomics Platform"/>
            <consortium name="The Broad Institute Genome Sequencing Center for Infectious Disease"/>
            <person name="Wu L."/>
            <person name="Ma J."/>
        </authorList>
    </citation>
    <scope>NUCLEOTIDE SEQUENCE [LARGE SCALE GENOMIC DNA]</scope>
    <source>
        <strain evidence="4">JCM 18392</strain>
    </source>
</reference>
<feature type="domain" description="Cupin type-2" evidence="2">
    <location>
        <begin position="74"/>
        <end position="138"/>
    </location>
</feature>
<dbReference type="PROSITE" id="PS51257">
    <property type="entry name" value="PROKAR_LIPOPROTEIN"/>
    <property type="match status" value="1"/>
</dbReference>
<comment type="caution">
    <text evidence="3">The sequence shown here is derived from an EMBL/GenBank/DDBJ whole genome shotgun (WGS) entry which is preliminary data.</text>
</comment>
<dbReference type="EMBL" id="BAABJY010000002">
    <property type="protein sequence ID" value="GAA4864425.1"/>
    <property type="molecule type" value="Genomic_DNA"/>
</dbReference>
<feature type="chain" id="PRO_5045321523" description="Cupin type-2 domain-containing protein" evidence="1">
    <location>
        <begin position="22"/>
        <end position="155"/>
    </location>
</feature>
<dbReference type="Gene3D" id="2.60.120.10">
    <property type="entry name" value="Jelly Rolls"/>
    <property type="match status" value="1"/>
</dbReference>
<dbReference type="Proteomes" id="UP001501323">
    <property type="component" value="Unassembled WGS sequence"/>
</dbReference>
<protein>
    <recommendedName>
        <fullName evidence="2">Cupin type-2 domain-containing protein</fullName>
    </recommendedName>
</protein>
<keyword evidence="1" id="KW-0732">Signal</keyword>
<evidence type="ECO:0000256" key="1">
    <source>
        <dbReference type="SAM" id="SignalP"/>
    </source>
</evidence>
<proteinExistence type="predicted"/>
<keyword evidence="4" id="KW-1185">Reference proteome</keyword>
<dbReference type="InterPro" id="IPR011051">
    <property type="entry name" value="RmlC_Cupin_sf"/>
</dbReference>
<dbReference type="Pfam" id="PF07883">
    <property type="entry name" value="Cupin_2"/>
    <property type="match status" value="1"/>
</dbReference>
<evidence type="ECO:0000313" key="3">
    <source>
        <dbReference type="EMBL" id="GAA4864425.1"/>
    </source>
</evidence>
<dbReference type="InterPro" id="IPR013096">
    <property type="entry name" value="Cupin_2"/>
</dbReference>
<gene>
    <name evidence="3" type="ORF">GCM10023332_15690</name>
</gene>
<accession>A0ABP9DZ21</accession>
<dbReference type="SUPFAM" id="SSF51182">
    <property type="entry name" value="RmlC-like cupins"/>
    <property type="match status" value="1"/>
</dbReference>
<name>A0ABP9DZ21_9GAMM</name>
<evidence type="ECO:0000259" key="2">
    <source>
        <dbReference type="Pfam" id="PF07883"/>
    </source>
</evidence>